<dbReference type="PATRIC" id="fig|273678.4.peg.253"/>
<keyword evidence="2" id="KW-1185">Reference proteome</keyword>
<evidence type="ECO:0000313" key="1">
    <source>
        <dbReference type="EMBL" id="KJL49148.1"/>
    </source>
</evidence>
<organism evidence="1 2">
    <name type="scientific">Microbacterium hydrocarbonoxydans</name>
    <dbReference type="NCBI Taxonomy" id="273678"/>
    <lineage>
        <taxon>Bacteria</taxon>
        <taxon>Bacillati</taxon>
        <taxon>Actinomycetota</taxon>
        <taxon>Actinomycetes</taxon>
        <taxon>Micrococcales</taxon>
        <taxon>Microbacteriaceae</taxon>
        <taxon>Microbacterium</taxon>
    </lineage>
</organism>
<dbReference type="RefSeq" id="WP_045255954.1">
    <property type="nucleotide sequence ID" value="NZ_JYJB01000004.1"/>
</dbReference>
<sequence length="87" mass="9413">MNDQPSLHVPAPAEILGVTSTPLTDEQDIAYNVHCTAAITERLLELRAAGAEPPLLRTFYPNDDEQSADLVSLDRDGCVVVLDPGNR</sequence>
<reference evidence="1 2" key="1">
    <citation type="submission" date="2015-02" db="EMBL/GenBank/DDBJ databases">
        <title>Draft genome sequences of ten Microbacterium spp. with emphasis on heavy metal contaminated environments.</title>
        <authorList>
            <person name="Corretto E."/>
        </authorList>
    </citation>
    <scope>NUCLEOTIDE SEQUENCE [LARGE SCALE GENOMIC DNA]</scope>
    <source>
        <strain evidence="1 2">SA35</strain>
    </source>
</reference>
<dbReference type="STRING" id="273678.RS84_00260"/>
<accession>A0A0M2HXI5</accession>
<proteinExistence type="predicted"/>
<comment type="caution">
    <text evidence="1">The sequence shown here is derived from an EMBL/GenBank/DDBJ whole genome shotgun (WGS) entry which is preliminary data.</text>
</comment>
<evidence type="ECO:0000313" key="2">
    <source>
        <dbReference type="Proteomes" id="UP000033900"/>
    </source>
</evidence>
<dbReference type="AlphaFoldDB" id="A0A0M2HXI5"/>
<gene>
    <name evidence="1" type="ORF">RS84_00260</name>
</gene>
<dbReference type="Proteomes" id="UP000033900">
    <property type="component" value="Unassembled WGS sequence"/>
</dbReference>
<name>A0A0M2HXI5_9MICO</name>
<dbReference type="EMBL" id="JYJB01000004">
    <property type="protein sequence ID" value="KJL49148.1"/>
    <property type="molecule type" value="Genomic_DNA"/>
</dbReference>
<protein>
    <submittedName>
        <fullName evidence="1">Uncharacterized protein</fullName>
    </submittedName>
</protein>